<reference evidence="1" key="1">
    <citation type="submission" date="2014-07" db="EMBL/GenBank/DDBJ databases">
        <title>Identification of a novel salt tolerance gene in wild soybean by whole-genome sequencing.</title>
        <authorList>
            <person name="Lam H.-M."/>
            <person name="Qi X."/>
            <person name="Li M.-W."/>
            <person name="Liu X."/>
            <person name="Xie M."/>
            <person name="Ni M."/>
            <person name="Xu X."/>
        </authorList>
    </citation>
    <scope>NUCLEOTIDE SEQUENCE [LARGE SCALE GENOMIC DNA]</scope>
    <source>
        <tissue evidence="1">Root</tissue>
    </source>
</reference>
<gene>
    <name evidence="1" type="ORF">glysoja_044711</name>
</gene>
<dbReference type="PANTHER" id="PTHR36617">
    <property type="entry name" value="PROTEIN, PUTATIVE-RELATED"/>
    <property type="match status" value="1"/>
</dbReference>
<sequence length="87" mass="10786">SWFHRGIHWKVGMENKFRFWEDAWVEGECLANKFPRLYLLSEQKKKVISEMGFLRDEGWCWDLVWRRHLFEWEGELCFQLTSFLENV</sequence>
<dbReference type="EMBL" id="KN669696">
    <property type="protein sequence ID" value="KHN03707.1"/>
    <property type="molecule type" value="Genomic_DNA"/>
</dbReference>
<evidence type="ECO:0008006" key="2">
    <source>
        <dbReference type="Google" id="ProtNLM"/>
    </source>
</evidence>
<feature type="non-terminal residue" evidence="1">
    <location>
        <position position="1"/>
    </location>
</feature>
<dbReference type="AlphaFoldDB" id="A0A0B2P7V6"/>
<name>A0A0B2P7V6_GLYSO</name>
<evidence type="ECO:0000313" key="1">
    <source>
        <dbReference type="EMBL" id="KHN03707.1"/>
    </source>
</evidence>
<organism evidence="1">
    <name type="scientific">Glycine soja</name>
    <name type="common">Wild soybean</name>
    <dbReference type="NCBI Taxonomy" id="3848"/>
    <lineage>
        <taxon>Eukaryota</taxon>
        <taxon>Viridiplantae</taxon>
        <taxon>Streptophyta</taxon>
        <taxon>Embryophyta</taxon>
        <taxon>Tracheophyta</taxon>
        <taxon>Spermatophyta</taxon>
        <taxon>Magnoliopsida</taxon>
        <taxon>eudicotyledons</taxon>
        <taxon>Gunneridae</taxon>
        <taxon>Pentapetalae</taxon>
        <taxon>rosids</taxon>
        <taxon>fabids</taxon>
        <taxon>Fabales</taxon>
        <taxon>Fabaceae</taxon>
        <taxon>Papilionoideae</taxon>
        <taxon>50 kb inversion clade</taxon>
        <taxon>NPAAA clade</taxon>
        <taxon>indigoferoid/millettioid clade</taxon>
        <taxon>Phaseoleae</taxon>
        <taxon>Glycine</taxon>
        <taxon>Glycine subgen. Soja</taxon>
    </lineage>
</organism>
<proteinExistence type="predicted"/>
<dbReference type="Proteomes" id="UP000053555">
    <property type="component" value="Unassembled WGS sequence"/>
</dbReference>
<protein>
    <recommendedName>
        <fullName evidence="2">Reverse transcriptase zinc-binding domain-containing protein</fullName>
    </recommendedName>
</protein>
<accession>A0A0B2P7V6</accession>
<dbReference type="PANTHER" id="PTHR36617:SF16">
    <property type="entry name" value="OS04G0516500 PROTEIN"/>
    <property type="match status" value="1"/>
</dbReference>